<accession>A0A7J9NK62</accession>
<organism evidence="1 2">
    <name type="scientific">Methanococcus maripaludis</name>
    <name type="common">Methanococcus deltae</name>
    <dbReference type="NCBI Taxonomy" id="39152"/>
    <lineage>
        <taxon>Archaea</taxon>
        <taxon>Methanobacteriati</taxon>
        <taxon>Methanobacteriota</taxon>
        <taxon>Methanomada group</taxon>
        <taxon>Methanococci</taxon>
        <taxon>Methanococcales</taxon>
        <taxon>Methanococcaceae</taxon>
        <taxon>Methanococcus</taxon>
    </lineage>
</organism>
<dbReference type="AlphaFoldDB" id="A0A7J9NK62"/>
<sequence>MKVNVLVIGILMFSVLFSGCVDNSGVNSDVNNINNSNIEKIEVIHFHLNQQCPSCIVLGNYAEETINTYFSSEVSSGKLEFKHLNLELPENKEIVSKYGATGSSIWIGTYTTDGDFYAEENVNLWYKLNNKEDYEDYLKQRVEKRLSGDMG</sequence>
<dbReference type="NCBIfam" id="NF040494">
    <property type="entry name" value="nitrored_ArsF"/>
    <property type="match status" value="1"/>
</dbReference>
<dbReference type="RefSeq" id="WP_181488892.1">
    <property type="nucleotide sequence ID" value="NZ_JACDUI010000002.1"/>
</dbReference>
<dbReference type="Proteomes" id="UP000563838">
    <property type="component" value="Unassembled WGS sequence"/>
</dbReference>
<gene>
    <name evidence="1" type="ORF">HNP87_001533</name>
</gene>
<proteinExistence type="predicted"/>
<comment type="caution">
    <text evidence="1">The sequence shown here is derived from an EMBL/GenBank/DDBJ whole genome shotgun (WGS) entry which is preliminary data.</text>
</comment>
<dbReference type="PROSITE" id="PS51257">
    <property type="entry name" value="PROKAR_LIPOPROTEIN"/>
    <property type="match status" value="1"/>
</dbReference>
<protein>
    <submittedName>
        <fullName evidence="1">Frataxin-like iron-binding protein CyaY</fullName>
    </submittedName>
</protein>
<reference evidence="1 2" key="1">
    <citation type="submission" date="2020-07" db="EMBL/GenBank/DDBJ databases">
        <title>Genomic Encyclopedia of Type Strains, Phase IV (KMG-V): Genome sequencing to study the core and pangenomes of soil and plant-associated prokaryotes.</title>
        <authorList>
            <person name="Whitman W."/>
        </authorList>
    </citation>
    <scope>NUCLEOTIDE SEQUENCE [LARGE SCALE GENOMIC DNA]</scope>
    <source>
        <strain evidence="1 2">A4</strain>
    </source>
</reference>
<dbReference type="InterPro" id="IPR047698">
    <property type="entry name" value="ArsF-like"/>
</dbReference>
<name>A0A7J9NK62_METMI</name>
<dbReference type="EMBL" id="JACDUI010000002">
    <property type="protein sequence ID" value="MBA2841001.1"/>
    <property type="molecule type" value="Genomic_DNA"/>
</dbReference>
<evidence type="ECO:0000313" key="1">
    <source>
        <dbReference type="EMBL" id="MBA2841001.1"/>
    </source>
</evidence>
<evidence type="ECO:0000313" key="2">
    <source>
        <dbReference type="Proteomes" id="UP000563838"/>
    </source>
</evidence>